<protein>
    <submittedName>
        <fullName evidence="1">Uncharacterized protein</fullName>
    </submittedName>
</protein>
<reference evidence="1" key="1">
    <citation type="journal article" date="2014" name="Int. J. Syst. Evol. Microbiol.">
        <title>Complete genome sequence of Corynebacterium casei LMG S-19264T (=DSM 44701T), isolated from a smear-ripened cheese.</title>
        <authorList>
            <consortium name="US DOE Joint Genome Institute (JGI-PGF)"/>
            <person name="Walter F."/>
            <person name="Albersmeier A."/>
            <person name="Kalinowski J."/>
            <person name="Ruckert C."/>
        </authorList>
    </citation>
    <scope>NUCLEOTIDE SEQUENCE</scope>
    <source>
        <strain evidence="1">CGMCC 4.7368</strain>
    </source>
</reference>
<reference evidence="1" key="2">
    <citation type="submission" date="2020-09" db="EMBL/GenBank/DDBJ databases">
        <authorList>
            <person name="Sun Q."/>
            <person name="Zhou Y."/>
        </authorList>
    </citation>
    <scope>NUCLEOTIDE SEQUENCE</scope>
    <source>
        <strain evidence="1">CGMCC 4.7368</strain>
    </source>
</reference>
<proteinExistence type="predicted"/>
<evidence type="ECO:0000313" key="1">
    <source>
        <dbReference type="EMBL" id="GGO79232.1"/>
    </source>
</evidence>
<keyword evidence="2" id="KW-1185">Reference proteome</keyword>
<accession>A0A917ZCM0</accession>
<evidence type="ECO:0000313" key="2">
    <source>
        <dbReference type="Proteomes" id="UP000646523"/>
    </source>
</evidence>
<gene>
    <name evidence="1" type="ORF">GCM10012289_63040</name>
</gene>
<organism evidence="1 2">
    <name type="scientific">Nonomuraea cavernae</name>
    <dbReference type="NCBI Taxonomy" id="2045107"/>
    <lineage>
        <taxon>Bacteria</taxon>
        <taxon>Bacillati</taxon>
        <taxon>Actinomycetota</taxon>
        <taxon>Actinomycetes</taxon>
        <taxon>Streptosporangiales</taxon>
        <taxon>Streptosporangiaceae</taxon>
        <taxon>Nonomuraea</taxon>
    </lineage>
</organism>
<dbReference type="EMBL" id="BMNH01000028">
    <property type="protein sequence ID" value="GGO79232.1"/>
    <property type="molecule type" value="Genomic_DNA"/>
</dbReference>
<sequence>MSEDHYAPPPMYEALPVQRPPDIHPLVARRLKEHSEPSWLATFLFTSPDSRVMNDLRGNFGYLNAKSGKRWDLYIAGYRKRLGKLVQVPTEFIQWTDWVNRKHQQAIDGGMSPFIGEPWRYSGTTDLVSVMAYPDGFDWGSLRSVQLLDSNGSYRGHNLNQVVEVMTNWREDAHTGLRDLAPGEVPSGEGVLSLGPALIWLSNSIGSGVSGNAVYDVLKTIAGLK</sequence>
<name>A0A917ZCM0_9ACTN</name>
<dbReference type="Proteomes" id="UP000646523">
    <property type="component" value="Unassembled WGS sequence"/>
</dbReference>
<comment type="caution">
    <text evidence="1">The sequence shown here is derived from an EMBL/GenBank/DDBJ whole genome shotgun (WGS) entry which is preliminary data.</text>
</comment>
<dbReference type="AlphaFoldDB" id="A0A917ZCM0"/>